<sequence>MSNGHRLAAGAVAASHFSFLPFHMLETSSRKTSPSHIFQTFFKSIHWRIVARKNIYFHSEIW</sequence>
<evidence type="ECO:0000313" key="2">
    <source>
        <dbReference type="Proteomes" id="UP000027604"/>
    </source>
</evidence>
<dbReference type="AlphaFoldDB" id="W0VD58"/>
<organism evidence="1 2">
    <name type="scientific">Janthinobacterium agaricidamnosum NBRC 102515 = DSM 9628</name>
    <dbReference type="NCBI Taxonomy" id="1349767"/>
    <lineage>
        <taxon>Bacteria</taxon>
        <taxon>Pseudomonadati</taxon>
        <taxon>Pseudomonadota</taxon>
        <taxon>Betaproteobacteria</taxon>
        <taxon>Burkholderiales</taxon>
        <taxon>Oxalobacteraceae</taxon>
        <taxon>Janthinobacterium</taxon>
    </lineage>
</organism>
<gene>
    <name evidence="1" type="ORF">GJA_4630</name>
</gene>
<evidence type="ECO:0000313" key="1">
    <source>
        <dbReference type="EMBL" id="CDG85237.1"/>
    </source>
</evidence>
<accession>W0VD58</accession>
<name>W0VD58_9BURK</name>
<proteinExistence type="predicted"/>
<dbReference type="Proteomes" id="UP000027604">
    <property type="component" value="Chromosome I"/>
</dbReference>
<dbReference type="EMBL" id="HG322949">
    <property type="protein sequence ID" value="CDG85237.1"/>
    <property type="molecule type" value="Genomic_DNA"/>
</dbReference>
<protein>
    <submittedName>
        <fullName evidence="1">Uncharacterized protein</fullName>
    </submittedName>
</protein>
<dbReference type="HOGENOM" id="CLU_2898167_0_0_4"/>
<keyword evidence="2" id="KW-1185">Reference proteome</keyword>
<reference evidence="1 2" key="1">
    <citation type="journal article" date="2015" name="Genome Announc.">
        <title>Genome Sequence of Mushroom Soft-Rot Pathogen Janthinobacterium agaricidamnosum.</title>
        <authorList>
            <person name="Graupner K."/>
            <person name="Lackner G."/>
            <person name="Hertweck C."/>
        </authorList>
    </citation>
    <scope>NUCLEOTIDE SEQUENCE [LARGE SCALE GENOMIC DNA]</scope>
    <source>
        <strain evidence="2">NBRC 102515 / DSM 9628</strain>
    </source>
</reference>
<dbReference type="KEGG" id="jag:GJA_4630"/>
<dbReference type="STRING" id="1349767.GJA_4630"/>